<organism evidence="7 8">
    <name type="scientific">Clostridium carboxidivorans P7</name>
    <dbReference type="NCBI Taxonomy" id="536227"/>
    <lineage>
        <taxon>Bacteria</taxon>
        <taxon>Bacillati</taxon>
        <taxon>Bacillota</taxon>
        <taxon>Clostridia</taxon>
        <taxon>Eubacteriales</taxon>
        <taxon>Clostridiaceae</taxon>
        <taxon>Clostridium</taxon>
    </lineage>
</organism>
<sequence length="437" mass="46589">MNKSKKLVFAFFISASLINAKCLLHNSVHAAGIMPNPQGASYVSDSNIFTKYGYKGQCTWFTYGRVLEKLSINLPSEFYGNAVDWWYANAKDKVYSYGSEPRANSIVVWGGGNKGYGHVAFVEKVEGNTVYFNEGNFNIRGAYDGQLKSLSKEEIKNRGNLFLKGYIYVSSSPSSNSNSGQPTTNTNTNTNNNSSNTQPEQSKSASGLVNISSYSSTLNVRSSASGSSGVVGSLKKGSSVNVVAVSGDWYKIKYNSSYGYVSSKYISLGSSQPVVNNSNTTSTAAVTNLTSNKFGVVNLSNQSSYLNLRNNPSGNVIGSLPSGTKLQILGTSGNWYKVNSNGTVGYVSSDYVSISSGSTVTTTAAANPQPQASGKVGTVTLSNKNSTLNLRSAPWTGRIVSELAYGSKVQILSSNGRWYKVQAGSAVGFVHSDYIAL</sequence>
<dbReference type="SUPFAM" id="SSF54001">
    <property type="entry name" value="Cysteine proteinases"/>
    <property type="match status" value="1"/>
</dbReference>
<proteinExistence type="predicted"/>
<name>C6Q006_9CLOT</name>
<evidence type="ECO:0000256" key="1">
    <source>
        <dbReference type="ARBA" id="ARBA00001561"/>
    </source>
</evidence>
<dbReference type="eggNOG" id="COG3942">
    <property type="taxonomic scope" value="Bacteria"/>
</dbReference>
<keyword evidence="4" id="KW-0732">Signal</keyword>
<dbReference type="RefSeq" id="WP_007063258.1">
    <property type="nucleotide sequence ID" value="NZ_ACVI01000104.1"/>
</dbReference>
<comment type="catalytic activity">
    <reaction evidence="1">
        <text>Hydrolyzes the link between N-acetylmuramoyl residues and L-amino acid residues in certain cell-wall glycopeptides.</text>
        <dbReference type="EC" id="3.5.1.28"/>
    </reaction>
</comment>
<dbReference type="PROSITE" id="PS50911">
    <property type="entry name" value="CHAP"/>
    <property type="match status" value="1"/>
</dbReference>
<feature type="domain" description="SH3b" evidence="6">
    <location>
        <begin position="294"/>
        <end position="356"/>
    </location>
</feature>
<evidence type="ECO:0000256" key="2">
    <source>
        <dbReference type="ARBA" id="ARBA00011901"/>
    </source>
</evidence>
<dbReference type="Pfam" id="PF08239">
    <property type="entry name" value="SH3_3"/>
    <property type="match status" value="3"/>
</dbReference>
<dbReference type="SMART" id="SM00287">
    <property type="entry name" value="SH3b"/>
    <property type="match status" value="3"/>
</dbReference>
<dbReference type="Pfam" id="PF05257">
    <property type="entry name" value="CHAP"/>
    <property type="match status" value="1"/>
</dbReference>
<dbReference type="OrthoDB" id="1884925at2"/>
<evidence type="ECO:0000256" key="4">
    <source>
        <dbReference type="SAM" id="SignalP"/>
    </source>
</evidence>
<feature type="compositionally biased region" description="Low complexity" evidence="3">
    <location>
        <begin position="172"/>
        <end position="202"/>
    </location>
</feature>
<reference evidence="7 8" key="1">
    <citation type="submission" date="2009-06" db="EMBL/GenBank/DDBJ databases">
        <title>The draft genome of Clostridium carboxidivorans P7.</title>
        <authorList>
            <consortium name="US DOE Joint Genome Institute (JGI-PGF)"/>
            <person name="Lucas S."/>
            <person name="Copeland A."/>
            <person name="Lapidus A."/>
            <person name="Glavina del Rio T."/>
            <person name="Tice H."/>
            <person name="Bruce D."/>
            <person name="Goodwin L."/>
            <person name="Pitluck S."/>
            <person name="Larimer F."/>
            <person name="Land M.L."/>
            <person name="Hauser L."/>
            <person name="Hemme C.L."/>
        </authorList>
    </citation>
    <scope>NUCLEOTIDE SEQUENCE [LARGE SCALE GENOMIC DNA]</scope>
    <source>
        <strain evidence="7 8">P7</strain>
    </source>
</reference>
<evidence type="ECO:0000259" key="5">
    <source>
        <dbReference type="PROSITE" id="PS50911"/>
    </source>
</evidence>
<evidence type="ECO:0000313" key="8">
    <source>
        <dbReference type="Proteomes" id="UP000004198"/>
    </source>
</evidence>
<accession>C6Q006</accession>
<feature type="domain" description="SH3b" evidence="6">
    <location>
        <begin position="204"/>
        <end position="270"/>
    </location>
</feature>
<dbReference type="EMBL" id="ACVI01000104">
    <property type="protein sequence ID" value="EET85180.1"/>
    <property type="molecule type" value="Genomic_DNA"/>
</dbReference>
<dbReference type="InterPro" id="IPR052354">
    <property type="entry name" value="Cell_Wall_Dynamics_Protein"/>
</dbReference>
<dbReference type="Gene3D" id="3.90.1720.10">
    <property type="entry name" value="endopeptidase domain like (from Nostoc punctiforme)"/>
    <property type="match status" value="1"/>
</dbReference>
<feature type="chain" id="PRO_5009951164" description="N-acetylmuramoyl-L-alanine amidase" evidence="4">
    <location>
        <begin position="31"/>
        <end position="437"/>
    </location>
</feature>
<dbReference type="InterPro" id="IPR038765">
    <property type="entry name" value="Papain-like_cys_pep_sf"/>
</dbReference>
<evidence type="ECO:0000259" key="6">
    <source>
        <dbReference type="PROSITE" id="PS51781"/>
    </source>
</evidence>
<feature type="region of interest" description="Disordered" evidence="3">
    <location>
        <begin position="172"/>
        <end position="206"/>
    </location>
</feature>
<dbReference type="STRING" id="536227.Ccar_15185"/>
<dbReference type="eggNOG" id="COG3103">
    <property type="taxonomic scope" value="Bacteria"/>
</dbReference>
<dbReference type="Proteomes" id="UP000004198">
    <property type="component" value="Unassembled WGS sequence"/>
</dbReference>
<dbReference type="PROSITE" id="PS51781">
    <property type="entry name" value="SH3B"/>
    <property type="match status" value="2"/>
</dbReference>
<evidence type="ECO:0000313" key="7">
    <source>
        <dbReference type="EMBL" id="EET85180.1"/>
    </source>
</evidence>
<dbReference type="AlphaFoldDB" id="C6Q006"/>
<dbReference type="KEGG" id="cck:Ccar_15185"/>
<gene>
    <name evidence="7" type="ORF">CcarbDRAFT_4373</name>
</gene>
<dbReference type="Gene3D" id="2.30.30.40">
    <property type="entry name" value="SH3 Domains"/>
    <property type="match status" value="3"/>
</dbReference>
<dbReference type="PANTHER" id="PTHR34408">
    <property type="entry name" value="FAMILY PROTEIN, PUTATIVE-RELATED"/>
    <property type="match status" value="1"/>
</dbReference>
<feature type="domain" description="Peptidase C51" evidence="5">
    <location>
        <begin position="33"/>
        <end position="164"/>
    </location>
</feature>
<dbReference type="PATRIC" id="fig|536227.13.peg.3183"/>
<protein>
    <recommendedName>
        <fullName evidence="2">N-acetylmuramoyl-L-alanine amidase</fullName>
        <ecNumber evidence="2">3.5.1.28</ecNumber>
    </recommendedName>
</protein>
<dbReference type="GO" id="GO:0008745">
    <property type="term" value="F:N-acetylmuramoyl-L-alanine amidase activity"/>
    <property type="evidence" value="ECO:0007669"/>
    <property type="project" value="UniProtKB-EC"/>
</dbReference>
<comment type="caution">
    <text evidence="7">The sequence shown here is derived from an EMBL/GenBank/DDBJ whole genome shotgun (WGS) entry which is preliminary data.</text>
</comment>
<dbReference type="InterPro" id="IPR007921">
    <property type="entry name" value="CHAP_dom"/>
</dbReference>
<evidence type="ECO:0000256" key="3">
    <source>
        <dbReference type="SAM" id="MobiDB-lite"/>
    </source>
</evidence>
<dbReference type="PANTHER" id="PTHR34408:SF1">
    <property type="entry name" value="GLYCOSYL HYDROLASE FAMILY 19 DOMAIN-CONTAINING PROTEIN HI_1415"/>
    <property type="match status" value="1"/>
</dbReference>
<dbReference type="EC" id="3.5.1.28" evidence="2"/>
<keyword evidence="8" id="KW-1185">Reference proteome</keyword>
<dbReference type="InterPro" id="IPR003646">
    <property type="entry name" value="SH3-like_bac-type"/>
</dbReference>
<feature type="signal peptide" evidence="4">
    <location>
        <begin position="1"/>
        <end position="30"/>
    </location>
</feature>